<evidence type="ECO:0000256" key="7">
    <source>
        <dbReference type="ARBA" id="ARBA00023049"/>
    </source>
</evidence>
<comment type="similarity">
    <text evidence="2 8">Belongs to the peptidase M16 family.</text>
</comment>
<keyword evidence="3" id="KW-0645">Protease</keyword>
<dbReference type="PANTHER" id="PTHR43690:SF17">
    <property type="entry name" value="PROTEIN YHJJ"/>
    <property type="match status" value="1"/>
</dbReference>
<proteinExistence type="inferred from homology"/>
<dbReference type="RefSeq" id="WP_036928133.1">
    <property type="nucleotide sequence ID" value="NZ_JRPQ01000132.1"/>
</dbReference>
<evidence type="ECO:0000256" key="3">
    <source>
        <dbReference type="ARBA" id="ARBA00022670"/>
    </source>
</evidence>
<keyword evidence="6" id="KW-0862">Zinc</keyword>
<feature type="domain" description="Peptidase M16 C-terminal" evidence="11">
    <location>
        <begin position="719"/>
        <end position="876"/>
    </location>
</feature>
<keyword evidence="4" id="KW-0479">Metal-binding</keyword>
<comment type="caution">
    <text evidence="12">The sequence shown here is derived from an EMBL/GenBank/DDBJ whole genome shotgun (WGS) entry which is preliminary data.</text>
</comment>
<dbReference type="AlphaFoldDB" id="A0A098YQQ7"/>
<keyword evidence="9" id="KW-0732">Signal</keyword>
<accession>A0A098YQQ7</accession>
<dbReference type="InterPro" id="IPR001431">
    <property type="entry name" value="Pept_M16_Zn_BS"/>
</dbReference>
<keyword evidence="5" id="KW-0378">Hydrolase</keyword>
<dbReference type="InterPro" id="IPR007863">
    <property type="entry name" value="Peptidase_M16_C"/>
</dbReference>
<name>A0A098YQQ7_9BACT</name>
<feature type="signal peptide" evidence="9">
    <location>
        <begin position="1"/>
        <end position="21"/>
    </location>
</feature>
<evidence type="ECO:0000256" key="1">
    <source>
        <dbReference type="ARBA" id="ARBA00001947"/>
    </source>
</evidence>
<evidence type="ECO:0000259" key="10">
    <source>
        <dbReference type="Pfam" id="PF00675"/>
    </source>
</evidence>
<evidence type="ECO:0000256" key="6">
    <source>
        <dbReference type="ARBA" id="ARBA00022833"/>
    </source>
</evidence>
<dbReference type="EMBL" id="JRPQ01000132">
    <property type="protein sequence ID" value="KGI21686.1"/>
    <property type="molecule type" value="Genomic_DNA"/>
</dbReference>
<gene>
    <name evidence="12" type="ORF">HMPREF9304_08625</name>
</gene>
<dbReference type="Gene3D" id="3.30.830.10">
    <property type="entry name" value="Metalloenzyme, LuxS/M16 peptidase-like"/>
    <property type="match status" value="4"/>
</dbReference>
<evidence type="ECO:0000256" key="4">
    <source>
        <dbReference type="ARBA" id="ARBA00022723"/>
    </source>
</evidence>
<dbReference type="Pfam" id="PF05193">
    <property type="entry name" value="Peptidase_M16_C"/>
    <property type="match status" value="2"/>
</dbReference>
<sequence>MKIAKFTLSLALLLITSIASAKSYNYKTVAGDPLKTRIYTLDNGLKVYLSVNKEKPRIQTYIAVKTGSKNDPAETTGLAHYLEHLMFKGTKQFGTTNAEKEAPYLQEITERYEQYRLLTDPTERKKAYHEIDSVSQLAAAYNIPNEYDKLMASIGSEGSNAFTSNDITCYVENIPANEVENWARIQADRFQNMVVRGFHTELEAVYEEYNIGLANDGEKEWNAINAKLFPTHPYGTQTTIGTQGHLKNPSIVNIQNYFKRYYVPNNIAICMAGDLNPDEVMTVLERYFGTWKKSETLSYPTFAPQPSLQASVDTTVVGLEAENVLMAWKFDGAASLQNDTLTLVDKILSNGHAGLLDLNLNQSMQVLESGTFINPLADYSSFCIIGMPKEGQTLDEVKHLLLSEIDKLKQGAFADDLLLSILNNYKREYYQSLQSNRSRVSMFTDAFINGQKWEDVVNKLNRLTKISKQDIIAFANRHFKDNFVCVYKKQGEDTTQKKIDKPQITPIPSNRNESSAFLNNIRNTHTTPIQPQFLDFKRDLTFTKTKKKLPIVYKHNSEDGLFNLILTWDFGTTANKEYDEACNYIDYLGTSKKSAKDFKRELYKLACSLHISAKPRNITINLSGLDENMPKALQLLNELMTDAQPDTAAYKQYVALVLKARQDNKQDQKKNFNALINYVKFGPYNVVRNIVSEKELKALQPQHLVDLFQSLRKYEHTALYYGPTSVQQLSNDLDKLYHHFKKKWPTPQNKEYQERTTSQNQVFIAPYKAKNIYMLMYHNENKPFDEKQLAVGALFNEYFGGGMNTVVFQELREARGLAYSASAYYNNSPLKGHPEYAQTYIISQNDKMMDCIKVFNNILDTIPQSQAAFEIAKQGLTKQLASRRITRSGVLEAYHNAKEKGIDYDVAEKIYHALPAITLQDIVDFEVKHMAHKPYHYIILGDEKNLNVKALQKIGNIKHLTTEEIFGY</sequence>
<dbReference type="GO" id="GO:0004222">
    <property type="term" value="F:metalloendopeptidase activity"/>
    <property type="evidence" value="ECO:0007669"/>
    <property type="project" value="InterPro"/>
</dbReference>
<protein>
    <submittedName>
        <fullName evidence="12">Peptidase M16</fullName>
    </submittedName>
</protein>
<dbReference type="InterPro" id="IPR011765">
    <property type="entry name" value="Pept_M16_N"/>
</dbReference>
<dbReference type="PROSITE" id="PS00143">
    <property type="entry name" value="INSULINASE"/>
    <property type="match status" value="1"/>
</dbReference>
<comment type="cofactor">
    <cofactor evidence="1">
        <name>Zn(2+)</name>
        <dbReference type="ChEBI" id="CHEBI:29105"/>
    </cofactor>
</comment>
<dbReference type="Proteomes" id="UP000029723">
    <property type="component" value="Unassembled WGS sequence"/>
</dbReference>
<dbReference type="OrthoDB" id="9811314at2"/>
<evidence type="ECO:0000313" key="12">
    <source>
        <dbReference type="EMBL" id="KGI21686.1"/>
    </source>
</evidence>
<feature type="domain" description="Peptidase M16 C-terminal" evidence="11">
    <location>
        <begin position="254"/>
        <end position="418"/>
    </location>
</feature>
<dbReference type="PANTHER" id="PTHR43690">
    <property type="entry name" value="NARDILYSIN"/>
    <property type="match status" value="1"/>
</dbReference>
<dbReference type="GO" id="GO:0006508">
    <property type="term" value="P:proteolysis"/>
    <property type="evidence" value="ECO:0007669"/>
    <property type="project" value="UniProtKB-KW"/>
</dbReference>
<evidence type="ECO:0000313" key="13">
    <source>
        <dbReference type="Proteomes" id="UP000029723"/>
    </source>
</evidence>
<dbReference type="Pfam" id="PF00675">
    <property type="entry name" value="Peptidase_M16"/>
    <property type="match status" value="1"/>
</dbReference>
<keyword evidence="7" id="KW-0482">Metalloprotease</keyword>
<organism evidence="12 13">
    <name type="scientific">Hoylesella timonensis S9-PR14</name>
    <dbReference type="NCBI Taxonomy" id="1401062"/>
    <lineage>
        <taxon>Bacteria</taxon>
        <taxon>Pseudomonadati</taxon>
        <taxon>Bacteroidota</taxon>
        <taxon>Bacteroidia</taxon>
        <taxon>Bacteroidales</taxon>
        <taxon>Prevotellaceae</taxon>
        <taxon>Hoylesella</taxon>
    </lineage>
</organism>
<dbReference type="SUPFAM" id="SSF63411">
    <property type="entry name" value="LuxS/MPP-like metallohydrolase"/>
    <property type="match status" value="4"/>
</dbReference>
<evidence type="ECO:0000256" key="8">
    <source>
        <dbReference type="RuleBase" id="RU004447"/>
    </source>
</evidence>
<evidence type="ECO:0000256" key="2">
    <source>
        <dbReference type="ARBA" id="ARBA00007261"/>
    </source>
</evidence>
<evidence type="ECO:0000256" key="9">
    <source>
        <dbReference type="SAM" id="SignalP"/>
    </source>
</evidence>
<dbReference type="GO" id="GO:0046872">
    <property type="term" value="F:metal ion binding"/>
    <property type="evidence" value="ECO:0007669"/>
    <property type="project" value="UniProtKB-KW"/>
</dbReference>
<evidence type="ECO:0000256" key="5">
    <source>
        <dbReference type="ARBA" id="ARBA00022801"/>
    </source>
</evidence>
<dbReference type="InterPro" id="IPR050626">
    <property type="entry name" value="Peptidase_M16"/>
</dbReference>
<reference evidence="12 13" key="1">
    <citation type="submission" date="2014-07" db="EMBL/GenBank/DDBJ databases">
        <authorList>
            <person name="McCorrison J."/>
            <person name="Sanka R."/>
            <person name="Torralba M."/>
            <person name="Gillis M."/>
            <person name="Haft D.H."/>
            <person name="Methe B."/>
            <person name="Sutton G."/>
            <person name="Nelson K.E."/>
        </authorList>
    </citation>
    <scope>NUCLEOTIDE SEQUENCE [LARGE SCALE GENOMIC DNA]</scope>
    <source>
        <strain evidence="12 13">S9-PR14</strain>
    </source>
</reference>
<dbReference type="InterPro" id="IPR011249">
    <property type="entry name" value="Metalloenz_LuxS/M16"/>
</dbReference>
<evidence type="ECO:0000259" key="11">
    <source>
        <dbReference type="Pfam" id="PF05193"/>
    </source>
</evidence>
<feature type="domain" description="Peptidase M16 N-terminal" evidence="10">
    <location>
        <begin position="51"/>
        <end position="95"/>
    </location>
</feature>
<feature type="chain" id="PRO_5001951231" evidence="9">
    <location>
        <begin position="22"/>
        <end position="968"/>
    </location>
</feature>